<organism evidence="2">
    <name type="scientific">Oppiella nova</name>
    <dbReference type="NCBI Taxonomy" id="334625"/>
    <lineage>
        <taxon>Eukaryota</taxon>
        <taxon>Metazoa</taxon>
        <taxon>Ecdysozoa</taxon>
        <taxon>Arthropoda</taxon>
        <taxon>Chelicerata</taxon>
        <taxon>Arachnida</taxon>
        <taxon>Acari</taxon>
        <taxon>Acariformes</taxon>
        <taxon>Sarcoptiformes</taxon>
        <taxon>Oribatida</taxon>
        <taxon>Brachypylina</taxon>
        <taxon>Oppioidea</taxon>
        <taxon>Oppiidae</taxon>
        <taxon>Oppiella</taxon>
    </lineage>
</organism>
<dbReference type="InterPro" id="IPR029030">
    <property type="entry name" value="Caspase-like_dom_sf"/>
</dbReference>
<dbReference type="InterPro" id="IPR002138">
    <property type="entry name" value="Pept_C14_p10"/>
</dbReference>
<reference evidence="2" key="1">
    <citation type="submission" date="2020-11" db="EMBL/GenBank/DDBJ databases">
        <authorList>
            <person name="Tran Van P."/>
        </authorList>
    </citation>
    <scope>NUCLEOTIDE SEQUENCE</scope>
</reference>
<dbReference type="Proteomes" id="UP000728032">
    <property type="component" value="Unassembled WGS sequence"/>
</dbReference>
<dbReference type="PROSITE" id="PS50207">
    <property type="entry name" value="CASPASE_P10"/>
    <property type="match status" value="1"/>
</dbReference>
<gene>
    <name evidence="2" type="ORF">ONB1V03_LOCUS19529</name>
</gene>
<dbReference type="Gene3D" id="3.40.50.1460">
    <property type="match status" value="1"/>
</dbReference>
<protein>
    <recommendedName>
        <fullName evidence="1">Caspase family p10 domain-containing protein</fullName>
    </recommendedName>
</protein>
<dbReference type="OrthoDB" id="6044770at2759"/>
<keyword evidence="3" id="KW-1185">Reference proteome</keyword>
<dbReference type="Pfam" id="PF00656">
    <property type="entry name" value="Peptidase_C14"/>
    <property type="match status" value="1"/>
</dbReference>
<dbReference type="EMBL" id="CAJPVJ010030154">
    <property type="protein sequence ID" value="CAG2180106.1"/>
    <property type="molecule type" value="Genomic_DNA"/>
</dbReference>
<evidence type="ECO:0000259" key="1">
    <source>
        <dbReference type="PROSITE" id="PS50207"/>
    </source>
</evidence>
<sequence>MKHSHSYELHQILTYTSNLVNNKTTTDGEKQVMEHSYRGWKNCFYFNPGVAESRGSPLSYVSWRNEHTGSWFGTALCQALMKHSHSYELHQILTYTSNLVNNKTTTDGEKQVMEHSYRGWKNCFYFNPGVAESRGSPLSPN</sequence>
<dbReference type="InterPro" id="IPR011600">
    <property type="entry name" value="Pept_C14_caspase"/>
</dbReference>
<accession>A0A7R9QZP2</accession>
<dbReference type="GO" id="GO:0004197">
    <property type="term" value="F:cysteine-type endopeptidase activity"/>
    <property type="evidence" value="ECO:0007669"/>
    <property type="project" value="InterPro"/>
</dbReference>
<dbReference type="AlphaFoldDB" id="A0A7R9QZP2"/>
<feature type="domain" description="Caspase family p10" evidence="1">
    <location>
        <begin position="60"/>
        <end position="128"/>
    </location>
</feature>
<name>A0A7R9QZP2_9ACAR</name>
<evidence type="ECO:0000313" key="2">
    <source>
        <dbReference type="EMBL" id="CAD7662969.1"/>
    </source>
</evidence>
<evidence type="ECO:0000313" key="3">
    <source>
        <dbReference type="Proteomes" id="UP000728032"/>
    </source>
</evidence>
<dbReference type="EMBL" id="OC944979">
    <property type="protein sequence ID" value="CAD7662969.1"/>
    <property type="molecule type" value="Genomic_DNA"/>
</dbReference>
<proteinExistence type="predicted"/>
<dbReference type="GO" id="GO:0006508">
    <property type="term" value="P:proteolysis"/>
    <property type="evidence" value="ECO:0007669"/>
    <property type="project" value="InterPro"/>
</dbReference>
<dbReference type="SUPFAM" id="SSF52129">
    <property type="entry name" value="Caspase-like"/>
    <property type="match status" value="1"/>
</dbReference>